<organism evidence="1 2">
    <name type="scientific">Giardia duodenalis assemblage B</name>
    <dbReference type="NCBI Taxonomy" id="1394984"/>
    <lineage>
        <taxon>Eukaryota</taxon>
        <taxon>Metamonada</taxon>
        <taxon>Diplomonadida</taxon>
        <taxon>Hexamitidae</taxon>
        <taxon>Giardiinae</taxon>
        <taxon>Giardia</taxon>
    </lineage>
</organism>
<sequence length="406" mass="45199">MMISSVNCGGTLMSLSSCRWGGRYARSGLSDRVEIGPIVNRSRSGLNINTFLKNAEVSSGVIIVISLINRIYSMNNPCPVCNADPNLLVRVEDIGRYVCSRCGAYANAIVDEGLGFRNFRDSESAEARNVAGRQHTDFQRQIFITGDKRTSAYTTIQAASTEIRRLSARCKINAEYANMALTIFNEYKMNKETLLKSRSIVVIAASCLLLAVELAEQEERKRSEKTGRTAYLGMSSTTARQRLQKEIQGCGRTGGKISPLDRQLKDIKEKVQPNALQSTCEFIPLLGDQLQLSGEQRKALLKLHDHMKYVEARVVPEKYTVPEYVILLLFLLIDAADQTGIEFKNITKQSVCERKNLALGVLEMDADGLKISEQDILATAYKEIHEAKSKMGIKCEEGVKEEHKGE</sequence>
<dbReference type="OrthoDB" id="10250980at2759"/>
<proteinExistence type="predicted"/>
<protein>
    <recommendedName>
        <fullName evidence="3">TFIIB-type domain-containing protein</fullName>
    </recommendedName>
</protein>
<dbReference type="VEuPathDB" id="GiardiaDB:QR46_2071"/>
<gene>
    <name evidence="1" type="ORF">QR46_2071</name>
</gene>
<comment type="caution">
    <text evidence="1">The sequence shown here is derived from an EMBL/GenBank/DDBJ whole genome shotgun (WGS) entry which is preliminary data.</text>
</comment>
<dbReference type="Proteomes" id="UP000070089">
    <property type="component" value="Unassembled WGS sequence"/>
</dbReference>
<accession>A0A132NV27</accession>
<dbReference type="EMBL" id="JXTI01000050">
    <property type="protein sequence ID" value="KWX13936.1"/>
    <property type="molecule type" value="Genomic_DNA"/>
</dbReference>
<reference evidence="1 2" key="1">
    <citation type="journal article" date="2015" name="Mol. Biochem. Parasitol.">
        <title>Identification of polymorphic genes for use in assemblage B genotyping assays through comparative genomics of multiple assemblage B Giardia duodenalis isolates.</title>
        <authorList>
            <person name="Wielinga C."/>
            <person name="Thompson R.C."/>
            <person name="Monis P."/>
            <person name="Ryan U."/>
        </authorList>
    </citation>
    <scope>NUCLEOTIDE SEQUENCE [LARGE SCALE GENOMIC DNA]</scope>
    <source>
        <strain evidence="1 2">BAH15c1</strain>
    </source>
</reference>
<dbReference type="CDD" id="cd00043">
    <property type="entry name" value="CYCLIN_SF"/>
    <property type="match status" value="1"/>
</dbReference>
<name>A0A132NV27_GIAIN</name>
<evidence type="ECO:0000313" key="1">
    <source>
        <dbReference type="EMBL" id="KWX13936.1"/>
    </source>
</evidence>
<evidence type="ECO:0008006" key="3">
    <source>
        <dbReference type="Google" id="ProtNLM"/>
    </source>
</evidence>
<dbReference type="Gene3D" id="1.10.472.170">
    <property type="match status" value="1"/>
</dbReference>
<evidence type="ECO:0000313" key="2">
    <source>
        <dbReference type="Proteomes" id="UP000070089"/>
    </source>
</evidence>
<dbReference type="AlphaFoldDB" id="A0A132NV27"/>